<dbReference type="Pfam" id="PF00583">
    <property type="entry name" value="Acetyltransf_1"/>
    <property type="match status" value="1"/>
</dbReference>
<feature type="domain" description="N-acetyltransferase" evidence="3">
    <location>
        <begin position="2"/>
        <end position="168"/>
    </location>
</feature>
<protein>
    <submittedName>
        <fullName evidence="4">GNAT family N-acetyltransferase</fullName>
        <ecNumber evidence="4">2.3.1.-</ecNumber>
    </submittedName>
</protein>
<evidence type="ECO:0000313" key="4">
    <source>
        <dbReference type="EMBL" id="UJF33910.1"/>
    </source>
</evidence>
<dbReference type="EC" id="2.3.1.-" evidence="4"/>
<keyword evidence="5" id="KW-1185">Reference proteome</keyword>
<evidence type="ECO:0000259" key="3">
    <source>
        <dbReference type="PROSITE" id="PS51186"/>
    </source>
</evidence>
<evidence type="ECO:0000256" key="2">
    <source>
        <dbReference type="ARBA" id="ARBA00023315"/>
    </source>
</evidence>
<dbReference type="Gene3D" id="3.40.630.30">
    <property type="match status" value="1"/>
</dbReference>
<gene>
    <name evidence="4" type="ORF">L0M14_01230</name>
</gene>
<keyword evidence="1 4" id="KW-0808">Transferase</keyword>
<dbReference type="PANTHER" id="PTHR43420">
    <property type="entry name" value="ACETYLTRANSFERASE"/>
    <property type="match status" value="1"/>
</dbReference>
<dbReference type="GO" id="GO:0016746">
    <property type="term" value="F:acyltransferase activity"/>
    <property type="evidence" value="ECO:0007669"/>
    <property type="project" value="UniProtKB-KW"/>
</dbReference>
<dbReference type="CDD" id="cd04301">
    <property type="entry name" value="NAT_SF"/>
    <property type="match status" value="1"/>
</dbReference>
<dbReference type="InterPro" id="IPR000182">
    <property type="entry name" value="GNAT_dom"/>
</dbReference>
<dbReference type="RefSeq" id="WP_235120301.1">
    <property type="nucleotide sequence ID" value="NZ_CP090978.1"/>
</dbReference>
<dbReference type="InterPro" id="IPR050680">
    <property type="entry name" value="YpeA/RimI_acetyltransf"/>
</dbReference>
<sequence length="169" mass="19033">MSEIQPLQQVDKKAIMSLYRAVTKDLRKQGNRQWDWFYPNGIVIGSDLKNHTLYGMKVGSQVTAAVALDANQSPQYAPLPWSNTPGKPACVHRLAVHPDHQGKGLGKRLLAFAEELAMQQGYSSIRLDVYTGNPGALAMYVRAGYRQVGEVRFPFRETPYMCMEKILYN</sequence>
<dbReference type="EMBL" id="CP090978">
    <property type="protein sequence ID" value="UJF33910.1"/>
    <property type="molecule type" value="Genomic_DNA"/>
</dbReference>
<keyword evidence="2 4" id="KW-0012">Acyltransferase</keyword>
<evidence type="ECO:0000256" key="1">
    <source>
        <dbReference type="ARBA" id="ARBA00022679"/>
    </source>
</evidence>
<dbReference type="PROSITE" id="PS51186">
    <property type="entry name" value="GNAT"/>
    <property type="match status" value="1"/>
</dbReference>
<dbReference type="Proteomes" id="UP001649230">
    <property type="component" value="Chromosome"/>
</dbReference>
<proteinExistence type="predicted"/>
<dbReference type="InterPro" id="IPR016181">
    <property type="entry name" value="Acyl_CoA_acyltransferase"/>
</dbReference>
<evidence type="ECO:0000313" key="5">
    <source>
        <dbReference type="Proteomes" id="UP001649230"/>
    </source>
</evidence>
<dbReference type="SUPFAM" id="SSF55729">
    <property type="entry name" value="Acyl-CoA N-acyltransferases (Nat)"/>
    <property type="match status" value="1"/>
</dbReference>
<name>A0ABY3SLB5_9BACL</name>
<accession>A0ABY3SLB5</accession>
<reference evidence="4 5" key="1">
    <citation type="journal article" date="2024" name="Int. J. Syst. Evol. Microbiol.">
        <title>Paenibacillus hexagrammi sp. nov., a novel bacterium isolated from the gut content of Hexagrammos agrammus.</title>
        <authorList>
            <person name="Jung H.K."/>
            <person name="Kim D.G."/>
            <person name="Zin H."/>
            <person name="Park J."/>
            <person name="Jung H."/>
            <person name="Kim Y.O."/>
            <person name="Kong H.J."/>
            <person name="Kim J.W."/>
            <person name="Kim Y.S."/>
        </authorList>
    </citation>
    <scope>NUCLEOTIDE SEQUENCE [LARGE SCALE GENOMIC DNA]</scope>
    <source>
        <strain evidence="4 5">YPD9-1</strain>
    </source>
</reference>
<organism evidence="4 5">
    <name type="scientific">Paenibacillus hexagrammi</name>
    <dbReference type="NCBI Taxonomy" id="2908839"/>
    <lineage>
        <taxon>Bacteria</taxon>
        <taxon>Bacillati</taxon>
        <taxon>Bacillota</taxon>
        <taxon>Bacilli</taxon>
        <taxon>Bacillales</taxon>
        <taxon>Paenibacillaceae</taxon>
        <taxon>Paenibacillus</taxon>
    </lineage>
</organism>